<dbReference type="Pfam" id="PF16162">
    <property type="entry name" value="KwaB"/>
    <property type="match status" value="1"/>
</dbReference>
<dbReference type="RefSeq" id="WP_063323630.1">
    <property type="nucleotide sequence ID" value="NZ_CP015225.1"/>
</dbReference>
<accession>A0A159ZZ89</accession>
<dbReference type="AlphaFoldDB" id="A0A159ZZ89"/>
<proteinExistence type="predicted"/>
<dbReference type="EMBL" id="CP015225">
    <property type="protein sequence ID" value="AMZ73446.1"/>
    <property type="molecule type" value="Genomic_DNA"/>
</dbReference>
<reference evidence="1 2" key="2">
    <citation type="journal article" date="2018" name="Nature">
        <title>Mutant phenotypes for thousands of bacterial genes of unknown function.</title>
        <authorList>
            <person name="Price M.N."/>
            <person name="Wetmore K.M."/>
            <person name="Waters R.J."/>
            <person name="Callaghan M."/>
            <person name="Ray J."/>
            <person name="Liu H."/>
            <person name="Kuehl J.V."/>
            <person name="Melnyk R.A."/>
            <person name="Lamson J.S."/>
            <person name="Suh Y."/>
            <person name="Carlson H.K."/>
            <person name="Esquivel Z."/>
            <person name="Sadeeshkumar H."/>
            <person name="Chakraborty R."/>
            <person name="Zane G.M."/>
            <person name="Rubin B.E."/>
            <person name="Wall J.D."/>
            <person name="Visel A."/>
            <person name="Bristow J."/>
            <person name="Blow M.J."/>
            <person name="Arkin A.P."/>
            <person name="Deutschbauer A.M."/>
        </authorList>
    </citation>
    <scope>NUCLEOTIDE SEQUENCE [LARGE SCALE GENOMIC DNA]</scope>
    <source>
        <strain evidence="1 2">FW300-N2E2</strain>
    </source>
</reference>
<evidence type="ECO:0000313" key="2">
    <source>
        <dbReference type="Proteomes" id="UP000076083"/>
    </source>
</evidence>
<dbReference type="Proteomes" id="UP000076083">
    <property type="component" value="Chromosome"/>
</dbReference>
<reference evidence="2" key="1">
    <citation type="submission" date="2016-04" db="EMBL/GenBank/DDBJ databases">
        <authorList>
            <person name="Ray J."/>
            <person name="Price M."/>
            <person name="Deutschbauer A."/>
        </authorList>
    </citation>
    <scope>NUCLEOTIDE SEQUENCE [LARGE SCALE GENOMIC DNA]</scope>
    <source>
        <strain evidence="2">FW300-N2E2</strain>
    </source>
</reference>
<dbReference type="InterPro" id="IPR032359">
    <property type="entry name" value="KwaB-like"/>
</dbReference>
<protein>
    <recommendedName>
        <fullName evidence="3">DUF4868 domain-containing protein</fullName>
    </recommendedName>
</protein>
<evidence type="ECO:0008006" key="3">
    <source>
        <dbReference type="Google" id="ProtNLM"/>
    </source>
</evidence>
<gene>
    <name evidence="1" type="ORF">TK06_20900</name>
</gene>
<name>A0A159ZZ89_PSEFL</name>
<organism evidence="1 2">
    <name type="scientific">Pseudomonas fluorescens</name>
    <dbReference type="NCBI Taxonomy" id="294"/>
    <lineage>
        <taxon>Bacteria</taxon>
        <taxon>Pseudomonadati</taxon>
        <taxon>Pseudomonadota</taxon>
        <taxon>Gammaproteobacteria</taxon>
        <taxon>Pseudomonadales</taxon>
        <taxon>Pseudomonadaceae</taxon>
        <taxon>Pseudomonas</taxon>
    </lineage>
</organism>
<evidence type="ECO:0000313" key="1">
    <source>
        <dbReference type="EMBL" id="AMZ73446.1"/>
    </source>
</evidence>
<sequence>MTAPQALAKLHGFDVTNAELSVWTFRKSNSKQSRFRASAVVTTPELATELRNLAARWIERCTEAEDYGLLASVNDNSCLYLESDETVFPVLQDLVSRPPEEHLIENVSGLEGSAGYLVRMTLGDDTLHCVCKLTSDWKVKKRSSLLNLVFERNELDLAGEQAFSIPKRFDFFVINDDVLVLGKSNFESILDYKQTYVSSFTELQADAGFQGAFADMAVLIEFVGSNTTHLRRMAVVQERAHYENPGFMERLRQVNQERQWNINFDADGKIVPTAETARVIIQVLLNHRLHSELTNNDFDVASASPVG</sequence>